<dbReference type="Pfam" id="PF01546">
    <property type="entry name" value="Peptidase_M20"/>
    <property type="match status" value="1"/>
</dbReference>
<gene>
    <name evidence="4" type="ORF">GNQ48_10905</name>
</gene>
<name>A0A509JR14_PSEAI</name>
<dbReference type="InterPro" id="IPR002933">
    <property type="entry name" value="Peptidase_M20"/>
</dbReference>
<protein>
    <submittedName>
        <fullName evidence="4">Amidohydrolase</fullName>
    </submittedName>
</protein>
<dbReference type="SUPFAM" id="SSF55031">
    <property type="entry name" value="Bacterial exopeptidase dimerisation domain"/>
    <property type="match status" value="1"/>
</dbReference>
<dbReference type="GO" id="GO:0050118">
    <property type="term" value="F:N-acetyldiaminopimelate deacetylase activity"/>
    <property type="evidence" value="ECO:0007669"/>
    <property type="project" value="UniProtKB-ARBA"/>
</dbReference>
<evidence type="ECO:0000256" key="1">
    <source>
        <dbReference type="ARBA" id="ARBA00022801"/>
    </source>
</evidence>
<evidence type="ECO:0000256" key="2">
    <source>
        <dbReference type="PIRSR" id="PIRSR005962-1"/>
    </source>
</evidence>
<keyword evidence="1 4" id="KW-0378">Hydrolase</keyword>
<evidence type="ECO:0000313" key="5">
    <source>
        <dbReference type="Proteomes" id="UP000433532"/>
    </source>
</evidence>
<dbReference type="NCBIfam" id="TIGR01891">
    <property type="entry name" value="amidohydrolases"/>
    <property type="match status" value="1"/>
</dbReference>
<comment type="cofactor">
    <cofactor evidence="2">
        <name>Mn(2+)</name>
        <dbReference type="ChEBI" id="CHEBI:29035"/>
    </cofactor>
    <text evidence="2">The Mn(2+) ion enhances activity.</text>
</comment>
<dbReference type="PIRSF" id="PIRSF005962">
    <property type="entry name" value="Pept_M20D_amidohydro"/>
    <property type="match status" value="1"/>
</dbReference>
<feature type="binding site" evidence="2">
    <location>
        <position position="362"/>
    </location>
    <ligand>
        <name>Mn(2+)</name>
        <dbReference type="ChEBI" id="CHEBI:29035"/>
        <label>2</label>
    </ligand>
</feature>
<dbReference type="GO" id="GO:0046872">
    <property type="term" value="F:metal ion binding"/>
    <property type="evidence" value="ECO:0007669"/>
    <property type="project" value="UniProtKB-KW"/>
</dbReference>
<feature type="binding site" evidence="2">
    <location>
        <position position="166"/>
    </location>
    <ligand>
        <name>Mn(2+)</name>
        <dbReference type="ChEBI" id="CHEBI:29035"/>
        <label>2</label>
    </ligand>
</feature>
<dbReference type="Proteomes" id="UP000433532">
    <property type="component" value="Unassembled WGS sequence"/>
</dbReference>
<reference evidence="4 5" key="1">
    <citation type="submission" date="2019-11" db="EMBL/GenBank/DDBJ databases">
        <title>Genomes of ocular Pseudomonas aeruginosa isolates.</title>
        <authorList>
            <person name="Khan M."/>
            <person name="Rice S.A."/>
            <person name="Willcox M.D.P."/>
            <person name="Stapleton F."/>
        </authorList>
    </citation>
    <scope>NUCLEOTIDE SEQUENCE [LARGE SCALE GENOMIC DNA]</scope>
    <source>
        <strain evidence="4 5">PA221</strain>
    </source>
</reference>
<dbReference type="Gene3D" id="3.40.630.10">
    <property type="entry name" value="Zn peptidases"/>
    <property type="match status" value="1"/>
</dbReference>
<feature type="binding site" evidence="2">
    <location>
        <position position="107"/>
    </location>
    <ligand>
        <name>Mn(2+)</name>
        <dbReference type="ChEBI" id="CHEBI:29035"/>
        <label>2</label>
    </ligand>
</feature>
<dbReference type="GO" id="GO:0019877">
    <property type="term" value="P:diaminopimelate biosynthetic process"/>
    <property type="evidence" value="ECO:0007669"/>
    <property type="project" value="UniProtKB-ARBA"/>
</dbReference>
<dbReference type="SUPFAM" id="SSF53187">
    <property type="entry name" value="Zn-dependent exopeptidases"/>
    <property type="match status" value="1"/>
</dbReference>
<evidence type="ECO:0000313" key="4">
    <source>
        <dbReference type="EMBL" id="MUI35517.1"/>
    </source>
</evidence>
<dbReference type="InterPro" id="IPR011650">
    <property type="entry name" value="Peptidase_M20_dimer"/>
</dbReference>
<keyword evidence="2" id="KW-0464">Manganese</keyword>
<organism evidence="4 5">
    <name type="scientific">Pseudomonas aeruginosa</name>
    <dbReference type="NCBI Taxonomy" id="287"/>
    <lineage>
        <taxon>Bacteria</taxon>
        <taxon>Pseudomonadati</taxon>
        <taxon>Pseudomonadota</taxon>
        <taxon>Gammaproteobacteria</taxon>
        <taxon>Pseudomonadales</taxon>
        <taxon>Pseudomonadaceae</taxon>
        <taxon>Pseudomonas</taxon>
    </lineage>
</organism>
<feature type="binding site" evidence="2">
    <location>
        <position position="140"/>
    </location>
    <ligand>
        <name>Mn(2+)</name>
        <dbReference type="ChEBI" id="CHEBI:29035"/>
        <label>2</label>
    </ligand>
</feature>
<sequence>MARHRHIVAWLEEVADDLRSLRQDIHAHPELGFEERRTAALVAECLRGWGYEVHEGIGRTGVVGVLRQGDGTRRLGLRADMDALPIDEATGLGYSSCHGGRMHACGHDGHTAMLLGAARYLAATRRFDGTLVLIFQPAEEGQGGAEAMLADGLLERFPCDALFGMHNMPGLEAGHLGFRAGPMMASQDLLSVTLEGVGGHGSMPHLSVDPLLAASSAVMALQSVVARNVDPQKAAVVTVGALQAGEAANVIPQRAVLRLSLRALDGQVREQVLQRVRQIIELQAASYGCQASIEHYPAYPVLVNSVEETEFARQVGVALAGAEEVDGATPKLMGSEDFAWMLQRCPGSYLFIGNGRGRPMVHNPAYDFNDDILVRGAAYWGALAETWLAAPAASGLATDCRQ</sequence>
<dbReference type="Pfam" id="PF07687">
    <property type="entry name" value="M20_dimer"/>
    <property type="match status" value="1"/>
</dbReference>
<evidence type="ECO:0000259" key="3">
    <source>
        <dbReference type="Pfam" id="PF07687"/>
    </source>
</evidence>
<dbReference type="CDD" id="cd05666">
    <property type="entry name" value="M20_Acy1-like"/>
    <property type="match status" value="1"/>
</dbReference>
<proteinExistence type="predicted"/>
<comment type="caution">
    <text evidence="4">The sequence shown here is derived from an EMBL/GenBank/DDBJ whole genome shotgun (WGS) entry which is preliminary data.</text>
</comment>
<dbReference type="PANTHER" id="PTHR11014:SF63">
    <property type="entry name" value="METALLOPEPTIDASE, PUTATIVE (AFU_ORTHOLOGUE AFUA_6G09600)-RELATED"/>
    <property type="match status" value="1"/>
</dbReference>
<accession>A0A509JR14</accession>
<dbReference type="Gene3D" id="3.30.70.360">
    <property type="match status" value="1"/>
</dbReference>
<dbReference type="InterPro" id="IPR017439">
    <property type="entry name" value="Amidohydrolase"/>
</dbReference>
<dbReference type="FunFam" id="3.30.70.360:FF:000001">
    <property type="entry name" value="N-acetyldiaminopimelate deacetylase"/>
    <property type="match status" value="1"/>
</dbReference>
<dbReference type="AlphaFoldDB" id="A0A509JR14"/>
<keyword evidence="2" id="KW-0479">Metal-binding</keyword>
<feature type="domain" description="Peptidase M20 dimerisation" evidence="3">
    <location>
        <begin position="192"/>
        <end position="285"/>
    </location>
</feature>
<feature type="binding site" evidence="2">
    <location>
        <position position="105"/>
    </location>
    <ligand>
        <name>Mn(2+)</name>
        <dbReference type="ChEBI" id="CHEBI:29035"/>
        <label>2</label>
    </ligand>
</feature>
<dbReference type="InterPro" id="IPR036264">
    <property type="entry name" value="Bact_exopeptidase_dim_dom"/>
</dbReference>
<dbReference type="EMBL" id="WOAD01000007">
    <property type="protein sequence ID" value="MUI35517.1"/>
    <property type="molecule type" value="Genomic_DNA"/>
</dbReference>
<dbReference type="PANTHER" id="PTHR11014">
    <property type="entry name" value="PEPTIDASE M20 FAMILY MEMBER"/>
    <property type="match status" value="1"/>
</dbReference>